<dbReference type="InterPro" id="IPR036116">
    <property type="entry name" value="FN3_sf"/>
</dbReference>
<reference evidence="5 6" key="1">
    <citation type="submission" date="2021-05" db="EMBL/GenBank/DDBJ databases">
        <title>Whole genome sequence of Curtobacterium flaccumfaciens pv. flaccumfaciens strain CFBP 8819.</title>
        <authorList>
            <person name="Osdaghi E."/>
            <person name="Taghouti G."/>
            <person name="Portier P."/>
            <person name="Fazliarab A."/>
            <person name="Taghavi S.M."/>
            <person name="Briand M."/>
            <person name="Le-Saux M."/>
            <person name="Jacques M.-A."/>
        </authorList>
    </citation>
    <scope>NUCLEOTIDE SEQUENCE [LARGE SCALE GENOMIC DNA]</scope>
    <source>
        <strain evidence="5 6">CFBP 8819</strain>
    </source>
</reference>
<keyword evidence="3" id="KW-0732">Signal</keyword>
<dbReference type="InterPro" id="IPR013783">
    <property type="entry name" value="Ig-like_fold"/>
</dbReference>
<keyword evidence="1" id="KW-0326">Glycosidase</keyword>
<evidence type="ECO:0000313" key="6">
    <source>
        <dbReference type="Proteomes" id="UP001519641"/>
    </source>
</evidence>
<sequence length="445" mass="45672">MYRALITAVAAAALVFGGAVPATAHTSWSSVPGAPTAVRVTGDADSATLTWRGPKHGAKVTGWKVAVAAVANRHHRQVDRLHPRARSDRFDELSPATTYRFSVRAVGHRGTGRTITLRWTAPPASEPETTQSLFGLDDNGAVVRFADSGSGAKAVVATDGEGFAANADGDVFTPSADGTEILLHPADGGGISIIASGLHLTPDLRSDVAGNLYWTDSATGAVQQLPVGTSTQKTVLDLGGVATGSDRRFWTVTPDGKVVVLGGTVSQPYVKGTGIAPRTFIGPGGSTVGYPAGVLADSHGNVYVDIRSTGGAGSWVWYQLKPGATQLTQIEPRYAFEYAAANADGFSLLQSAEFCPAPSEYRPAGCKIDRGIPDKLVVGGGGTSTVPVTGLTAGSRGEHLGAASADGDVFVSIDSGPSVGLWKVPAAGGAAQQLDAAQYSRLLVI</sequence>
<dbReference type="PROSITE" id="PS50853">
    <property type="entry name" value="FN3"/>
    <property type="match status" value="1"/>
</dbReference>
<dbReference type="SMART" id="SM00060">
    <property type="entry name" value="FN3"/>
    <property type="match status" value="1"/>
</dbReference>
<feature type="signal peptide" evidence="3">
    <location>
        <begin position="1"/>
        <end position="24"/>
    </location>
</feature>
<keyword evidence="2" id="KW-0119">Carbohydrate metabolism</keyword>
<keyword evidence="2" id="KW-0624">Polysaccharide degradation</keyword>
<feature type="chain" id="PRO_5046741604" evidence="3">
    <location>
        <begin position="25"/>
        <end position="445"/>
    </location>
</feature>
<name>A0ABS5VGQ0_9MICO</name>
<dbReference type="Gene3D" id="2.60.40.10">
    <property type="entry name" value="Immunoglobulins"/>
    <property type="match status" value="1"/>
</dbReference>
<evidence type="ECO:0000313" key="5">
    <source>
        <dbReference type="EMBL" id="MBT1588637.1"/>
    </source>
</evidence>
<evidence type="ECO:0000256" key="1">
    <source>
        <dbReference type="ARBA" id="ARBA00023295"/>
    </source>
</evidence>
<keyword evidence="6" id="KW-1185">Reference proteome</keyword>
<protein>
    <submittedName>
        <fullName evidence="5">Fibronectin type III domain-containing protein</fullName>
    </submittedName>
</protein>
<organism evidence="5 6">
    <name type="scientific">Curtobacterium aurantiacum</name>
    <dbReference type="NCBI Taxonomy" id="3236919"/>
    <lineage>
        <taxon>Bacteria</taxon>
        <taxon>Bacillati</taxon>
        <taxon>Actinomycetota</taxon>
        <taxon>Actinomycetes</taxon>
        <taxon>Micrococcales</taxon>
        <taxon>Microbacteriaceae</taxon>
        <taxon>Curtobacterium</taxon>
    </lineage>
</organism>
<feature type="domain" description="Fibronectin type-III" evidence="4">
    <location>
        <begin position="31"/>
        <end position="123"/>
    </location>
</feature>
<keyword evidence="1" id="KW-0378">Hydrolase</keyword>
<evidence type="ECO:0000256" key="2">
    <source>
        <dbReference type="ARBA" id="ARBA00023326"/>
    </source>
</evidence>
<dbReference type="RefSeq" id="WP_214545038.1">
    <property type="nucleotide sequence ID" value="NZ_JAHEWS010000019.1"/>
</dbReference>
<dbReference type="EMBL" id="JAHEWS010000019">
    <property type="protein sequence ID" value="MBT1588637.1"/>
    <property type="molecule type" value="Genomic_DNA"/>
</dbReference>
<dbReference type="InterPro" id="IPR003961">
    <property type="entry name" value="FN3_dom"/>
</dbReference>
<accession>A0ABS5VGQ0</accession>
<dbReference type="SUPFAM" id="SSF101898">
    <property type="entry name" value="NHL repeat"/>
    <property type="match status" value="1"/>
</dbReference>
<dbReference type="CDD" id="cd00063">
    <property type="entry name" value="FN3"/>
    <property type="match status" value="1"/>
</dbReference>
<dbReference type="Proteomes" id="UP001519641">
    <property type="component" value="Unassembled WGS sequence"/>
</dbReference>
<evidence type="ECO:0000256" key="3">
    <source>
        <dbReference type="SAM" id="SignalP"/>
    </source>
</evidence>
<gene>
    <name evidence="5" type="ORF">KK097_12505</name>
</gene>
<dbReference type="InterPro" id="IPR011042">
    <property type="entry name" value="6-blade_b-propeller_TolB-like"/>
</dbReference>
<evidence type="ECO:0000259" key="4">
    <source>
        <dbReference type="PROSITE" id="PS50853"/>
    </source>
</evidence>
<comment type="caution">
    <text evidence="5">The sequence shown here is derived from an EMBL/GenBank/DDBJ whole genome shotgun (WGS) entry which is preliminary data.</text>
</comment>
<dbReference type="Gene3D" id="2.120.10.30">
    <property type="entry name" value="TolB, C-terminal domain"/>
    <property type="match status" value="1"/>
</dbReference>
<proteinExistence type="predicted"/>
<dbReference type="Pfam" id="PF00041">
    <property type="entry name" value="fn3"/>
    <property type="match status" value="1"/>
</dbReference>
<dbReference type="SUPFAM" id="SSF49265">
    <property type="entry name" value="Fibronectin type III"/>
    <property type="match status" value="1"/>
</dbReference>